<name>A0A7X1TRP4_9DEIO</name>
<dbReference type="InterPro" id="IPR036388">
    <property type="entry name" value="WH-like_DNA-bd_sf"/>
</dbReference>
<dbReference type="Gene3D" id="1.10.10.10">
    <property type="entry name" value="Winged helix-like DNA-binding domain superfamily/Winged helix DNA-binding domain"/>
    <property type="match status" value="1"/>
</dbReference>
<organism evidence="1 2">
    <name type="scientific">Deinococcus terrestris</name>
    <dbReference type="NCBI Taxonomy" id="2651870"/>
    <lineage>
        <taxon>Bacteria</taxon>
        <taxon>Thermotogati</taxon>
        <taxon>Deinococcota</taxon>
        <taxon>Deinococci</taxon>
        <taxon>Deinococcales</taxon>
        <taxon>Deinococcaceae</taxon>
        <taxon>Deinococcus</taxon>
    </lineage>
</organism>
<dbReference type="SUPFAM" id="SSF48452">
    <property type="entry name" value="TPR-like"/>
    <property type="match status" value="1"/>
</dbReference>
<dbReference type="SMART" id="SM00028">
    <property type="entry name" value="TPR"/>
    <property type="match status" value="4"/>
</dbReference>
<comment type="caution">
    <text evidence="1">The sequence shown here is derived from an EMBL/GenBank/DDBJ whole genome shotgun (WGS) entry which is preliminary data.</text>
</comment>
<sequence length="562" mass="60054">MPVSPAEWDASVQALLTVGRAEDALQTLARAAEAATQPARFGELLELFLTLPPEARESREGVRLHLRLLGNVRPAGEVRQLVEWALGQGLEAPFIHAIHAWALAQEGEYAGALAVADRALAGEAQLAPHEAGAAWRVRGRSLAHLGREGWQAAFTRAATFAQGRALGILRMEEGALLGRSGDQTGALRAYAEALTLFRHDGRHRAWTLHNMGLACLVSGRFGEAEGYFARVAAIRRGAEGARARAWCGQAAARRALGEWARAAALYRQAAAEAERQGDPDDVRQALRGLGHTLRLSGQTFAALEPLTQATRATPGDRASGTSWVQVDLAAAYAALGQAERAEAALALTGPLEGEDADRARIVRAELARQRGDQEKALQLLRPLDPGTLWAREEAHAFPELFALLSVAGLPTPAPLPRPARTVVRVRAMGTPRVEVGGRPVPLGGPGLAVLCALLDGGGEGLTDLLAEVVDDGTPRLPRLQRQRVSAAVRAVRDALGWPESIGSVPGGYRLDPAAEWHYDVAEALRRGDPVETFLPGVALPWVLAREQELRQADANCLSVQTE</sequence>
<protein>
    <submittedName>
        <fullName evidence="1">Tetratricopeptide repeat protein</fullName>
    </submittedName>
</protein>
<evidence type="ECO:0000313" key="2">
    <source>
        <dbReference type="Proteomes" id="UP000484842"/>
    </source>
</evidence>
<proteinExistence type="predicted"/>
<dbReference type="Gene3D" id="1.25.40.10">
    <property type="entry name" value="Tetratricopeptide repeat domain"/>
    <property type="match status" value="1"/>
</dbReference>
<reference evidence="1 2" key="1">
    <citation type="submission" date="2019-10" db="EMBL/GenBank/DDBJ databases">
        <title>Deinococcus sp. isolated from soil.</title>
        <authorList>
            <person name="Li Y."/>
            <person name="Wang J."/>
        </authorList>
    </citation>
    <scope>NUCLEOTIDE SEQUENCE [LARGE SCALE GENOMIC DNA]</scope>
    <source>
        <strain evidence="1 2">SDU3-2</strain>
    </source>
</reference>
<dbReference type="InterPro" id="IPR019734">
    <property type="entry name" value="TPR_rpt"/>
</dbReference>
<dbReference type="AlphaFoldDB" id="A0A7X1TRP4"/>
<dbReference type="Proteomes" id="UP000484842">
    <property type="component" value="Unassembled WGS sequence"/>
</dbReference>
<keyword evidence="2" id="KW-1185">Reference proteome</keyword>
<dbReference type="InterPro" id="IPR011990">
    <property type="entry name" value="TPR-like_helical_dom_sf"/>
</dbReference>
<evidence type="ECO:0000313" key="1">
    <source>
        <dbReference type="EMBL" id="MPY66552.1"/>
    </source>
</evidence>
<accession>A0A7X1TRP4</accession>
<gene>
    <name evidence="1" type="ORF">F8S09_07560</name>
</gene>
<dbReference type="EMBL" id="WBSL01000002">
    <property type="protein sequence ID" value="MPY66552.1"/>
    <property type="molecule type" value="Genomic_DNA"/>
</dbReference>